<dbReference type="AlphaFoldDB" id="A0A7C8MRR5"/>
<evidence type="ECO:0000313" key="2">
    <source>
        <dbReference type="Proteomes" id="UP000481861"/>
    </source>
</evidence>
<dbReference type="EMBL" id="JAADJZ010000004">
    <property type="protein sequence ID" value="KAF2875484.1"/>
    <property type="molecule type" value="Genomic_DNA"/>
</dbReference>
<name>A0A7C8MRR5_9PLEO</name>
<evidence type="ECO:0000313" key="1">
    <source>
        <dbReference type="EMBL" id="KAF2875484.1"/>
    </source>
</evidence>
<sequence length="187" mass="20522">MQPGVCFVSIRGRRTDSRSGRRRSEVSFVFLRRSKTGWCCHIVGLAASDLRPATLSCSKFSHSQRGIYGMPYLSGQYKYVGRLAITEGYLGRVSLSPPRNHRRICRGFVNSSTCRIHQASKIMGTRSLLSSSAARARPSGFSKLQQDGEGAMGISHLAVQGQNSWIALRWPQVAVISGACVCGDRLL</sequence>
<keyword evidence="2" id="KW-1185">Reference proteome</keyword>
<dbReference type="Proteomes" id="UP000481861">
    <property type="component" value="Unassembled WGS sequence"/>
</dbReference>
<protein>
    <submittedName>
        <fullName evidence="1">Uncharacterized protein</fullName>
    </submittedName>
</protein>
<accession>A0A7C8MRR5</accession>
<organism evidence="1 2">
    <name type="scientific">Massariosphaeria phaeospora</name>
    <dbReference type="NCBI Taxonomy" id="100035"/>
    <lineage>
        <taxon>Eukaryota</taxon>
        <taxon>Fungi</taxon>
        <taxon>Dikarya</taxon>
        <taxon>Ascomycota</taxon>
        <taxon>Pezizomycotina</taxon>
        <taxon>Dothideomycetes</taxon>
        <taxon>Pleosporomycetidae</taxon>
        <taxon>Pleosporales</taxon>
        <taxon>Pleosporales incertae sedis</taxon>
        <taxon>Massariosphaeria</taxon>
    </lineage>
</organism>
<proteinExistence type="predicted"/>
<comment type="caution">
    <text evidence="1">The sequence shown here is derived from an EMBL/GenBank/DDBJ whole genome shotgun (WGS) entry which is preliminary data.</text>
</comment>
<gene>
    <name evidence="1" type="ORF">BDV95DRAFT_275406</name>
</gene>
<reference evidence="1 2" key="1">
    <citation type="submission" date="2020-01" db="EMBL/GenBank/DDBJ databases">
        <authorList>
            <consortium name="DOE Joint Genome Institute"/>
            <person name="Haridas S."/>
            <person name="Albert R."/>
            <person name="Binder M."/>
            <person name="Bloem J."/>
            <person name="Labutti K."/>
            <person name="Salamov A."/>
            <person name="Andreopoulos B."/>
            <person name="Baker S.E."/>
            <person name="Barry K."/>
            <person name="Bills G."/>
            <person name="Bluhm B.H."/>
            <person name="Cannon C."/>
            <person name="Castanera R."/>
            <person name="Culley D.E."/>
            <person name="Daum C."/>
            <person name="Ezra D."/>
            <person name="Gonzalez J.B."/>
            <person name="Henrissat B."/>
            <person name="Kuo A."/>
            <person name="Liang C."/>
            <person name="Lipzen A."/>
            <person name="Lutzoni F."/>
            <person name="Magnuson J."/>
            <person name="Mondo S."/>
            <person name="Nolan M."/>
            <person name="Ohm R."/>
            <person name="Pangilinan J."/>
            <person name="Park H.-J.H."/>
            <person name="Ramirez L."/>
            <person name="Alfaro M."/>
            <person name="Sun H."/>
            <person name="Tritt A."/>
            <person name="Yoshinaga Y."/>
            <person name="Zwiers L.-H.L."/>
            <person name="Turgeon B.G."/>
            <person name="Goodwin S.B."/>
            <person name="Spatafora J.W."/>
            <person name="Crous P.W."/>
            <person name="Grigoriev I.V."/>
        </authorList>
    </citation>
    <scope>NUCLEOTIDE SEQUENCE [LARGE SCALE GENOMIC DNA]</scope>
    <source>
        <strain evidence="1 2">CBS 611.86</strain>
    </source>
</reference>